<dbReference type="GO" id="GO:0012505">
    <property type="term" value="C:endomembrane system"/>
    <property type="evidence" value="ECO:0007669"/>
    <property type="project" value="UniProtKB-SubCell"/>
</dbReference>
<dbReference type="Proteomes" id="UP000029385">
    <property type="component" value="Unassembled WGS sequence"/>
</dbReference>
<evidence type="ECO:0000256" key="1">
    <source>
        <dbReference type="ARBA" id="ARBA00004127"/>
    </source>
</evidence>
<keyword evidence="6 8" id="KW-1133">Transmembrane helix</keyword>
<feature type="transmembrane region" description="Helical" evidence="8">
    <location>
        <begin position="6"/>
        <end position="29"/>
    </location>
</feature>
<dbReference type="OrthoDB" id="9803631at2"/>
<comment type="caution">
    <text evidence="9">The sequence shown here is derived from an EMBL/GenBank/DDBJ whole genome shotgun (WGS) entry which is preliminary data.</text>
</comment>
<dbReference type="eggNOG" id="COG4657">
    <property type="taxonomic scope" value="Bacteria"/>
</dbReference>
<keyword evidence="3" id="KW-0997">Cell inner membrane</keyword>
<protein>
    <recommendedName>
        <fullName evidence="11">Electron transport complex protein RnfA</fullName>
    </recommendedName>
</protein>
<dbReference type="PANTHER" id="PTHR30335:SF0">
    <property type="entry name" value="ION-TRANSLOCATING OXIDOREDUCTASE COMPLEX SUBUNIT A"/>
    <property type="match status" value="1"/>
</dbReference>
<evidence type="ECO:0000256" key="6">
    <source>
        <dbReference type="ARBA" id="ARBA00022989"/>
    </source>
</evidence>
<dbReference type="PIRSF" id="PIRSF006102">
    <property type="entry name" value="NQR_DE"/>
    <property type="match status" value="1"/>
</dbReference>
<dbReference type="PATRIC" id="fig|1121015.4.peg.2590"/>
<name>A0A091APT4_9GAMM</name>
<evidence type="ECO:0000256" key="8">
    <source>
        <dbReference type="SAM" id="Phobius"/>
    </source>
</evidence>
<feature type="transmembrane region" description="Helical" evidence="8">
    <location>
        <begin position="165"/>
        <end position="191"/>
    </location>
</feature>
<dbReference type="AlphaFoldDB" id="A0A091APT4"/>
<comment type="subcellular location">
    <subcellularLocation>
        <location evidence="1">Endomembrane system</location>
        <topology evidence="1">Multi-pass membrane protein</topology>
    </subcellularLocation>
</comment>
<organism evidence="9 10">
    <name type="scientific">Arenimonas oryziterrae DSM 21050 = YC6267</name>
    <dbReference type="NCBI Taxonomy" id="1121015"/>
    <lineage>
        <taxon>Bacteria</taxon>
        <taxon>Pseudomonadati</taxon>
        <taxon>Pseudomonadota</taxon>
        <taxon>Gammaproteobacteria</taxon>
        <taxon>Lysobacterales</taxon>
        <taxon>Lysobacteraceae</taxon>
        <taxon>Arenimonas</taxon>
    </lineage>
</organism>
<evidence type="ECO:0000313" key="10">
    <source>
        <dbReference type="Proteomes" id="UP000029385"/>
    </source>
</evidence>
<evidence type="ECO:0008006" key="11">
    <source>
        <dbReference type="Google" id="ProtNLM"/>
    </source>
</evidence>
<keyword evidence="2" id="KW-0813">Transport</keyword>
<dbReference type="EMBL" id="AVCI01000045">
    <property type="protein sequence ID" value="KFN41157.1"/>
    <property type="molecule type" value="Genomic_DNA"/>
</dbReference>
<evidence type="ECO:0000256" key="4">
    <source>
        <dbReference type="ARBA" id="ARBA00022692"/>
    </source>
</evidence>
<dbReference type="InterPro" id="IPR003667">
    <property type="entry name" value="NqrDE/RnfAE"/>
</dbReference>
<proteinExistence type="predicted"/>
<evidence type="ECO:0000256" key="3">
    <source>
        <dbReference type="ARBA" id="ARBA00022519"/>
    </source>
</evidence>
<evidence type="ECO:0000313" key="9">
    <source>
        <dbReference type="EMBL" id="KFN41157.1"/>
    </source>
</evidence>
<keyword evidence="10" id="KW-1185">Reference proteome</keyword>
<sequence>MTDLLLLFLGAAFVNQLVLVKLFGLAPFVGASRTLEAAQGIAVMTGIVLTISAVLNWGLQQGLLAPLGLAHLRILVFLVVIAAVACGCDLALARRRPPQHRALGAYLPLVLANCMLLGVALVDAQTARSLLATLVHALGAALGFAVALVLFSAMRERLETADVPVAWRGLPIVLTTAGLLSLAFLGFAGMIHDT</sequence>
<dbReference type="PANTHER" id="PTHR30335">
    <property type="entry name" value="INTEGRAL MEMBRANE PROTEIN OF SOXR-REDUCING COMPLEX"/>
    <property type="match status" value="1"/>
</dbReference>
<keyword evidence="7 8" id="KW-0472">Membrane</keyword>
<dbReference type="GO" id="GO:0005886">
    <property type="term" value="C:plasma membrane"/>
    <property type="evidence" value="ECO:0007669"/>
    <property type="project" value="TreeGrafter"/>
</dbReference>
<feature type="transmembrane region" description="Helical" evidence="8">
    <location>
        <begin position="134"/>
        <end position="153"/>
    </location>
</feature>
<dbReference type="RefSeq" id="WP_022967854.1">
    <property type="nucleotide sequence ID" value="NZ_ATVD01000001.1"/>
</dbReference>
<feature type="transmembrane region" description="Helical" evidence="8">
    <location>
        <begin position="104"/>
        <end position="122"/>
    </location>
</feature>
<dbReference type="InterPro" id="IPR050133">
    <property type="entry name" value="NqrDE/RnfAE_oxidrdctase"/>
</dbReference>
<reference evidence="9 10" key="1">
    <citation type="submission" date="2013-09" db="EMBL/GenBank/DDBJ databases">
        <title>Genome sequencing of Arenimonas oryziterrae.</title>
        <authorList>
            <person name="Chen F."/>
            <person name="Wang G."/>
        </authorList>
    </citation>
    <scope>NUCLEOTIDE SEQUENCE [LARGE SCALE GENOMIC DNA]</scope>
    <source>
        <strain evidence="9 10">YC6267</strain>
    </source>
</reference>
<feature type="transmembrane region" description="Helical" evidence="8">
    <location>
        <begin position="41"/>
        <end position="59"/>
    </location>
</feature>
<feature type="transmembrane region" description="Helical" evidence="8">
    <location>
        <begin position="71"/>
        <end position="92"/>
    </location>
</feature>
<evidence type="ECO:0000256" key="2">
    <source>
        <dbReference type="ARBA" id="ARBA00022448"/>
    </source>
</evidence>
<evidence type="ECO:0000256" key="5">
    <source>
        <dbReference type="ARBA" id="ARBA00022967"/>
    </source>
</evidence>
<keyword evidence="4 8" id="KW-0812">Transmembrane</keyword>
<dbReference type="Pfam" id="PF02508">
    <property type="entry name" value="Rnf-Nqr"/>
    <property type="match status" value="1"/>
</dbReference>
<gene>
    <name evidence="9" type="ORF">N789_04530</name>
</gene>
<keyword evidence="3" id="KW-1003">Cell membrane</keyword>
<keyword evidence="5" id="KW-1278">Translocase</keyword>
<evidence type="ECO:0000256" key="7">
    <source>
        <dbReference type="ARBA" id="ARBA00023136"/>
    </source>
</evidence>
<accession>A0A091APT4</accession>
<dbReference type="STRING" id="1121015.GCA_000420545_00179"/>